<dbReference type="Pfam" id="PF07715">
    <property type="entry name" value="Plug"/>
    <property type="match status" value="1"/>
</dbReference>
<dbReference type="RefSeq" id="WP_304416649.1">
    <property type="nucleotide sequence ID" value="NZ_JANAIE010000003.1"/>
</dbReference>
<dbReference type="Pfam" id="PF13715">
    <property type="entry name" value="CarbopepD_reg_2"/>
    <property type="match status" value="1"/>
</dbReference>
<keyword evidence="5 11" id="KW-0812">Transmembrane</keyword>
<evidence type="ECO:0000313" key="15">
    <source>
        <dbReference type="Proteomes" id="UP001152599"/>
    </source>
</evidence>
<evidence type="ECO:0000256" key="1">
    <source>
        <dbReference type="ARBA" id="ARBA00004571"/>
    </source>
</evidence>
<dbReference type="PANTHER" id="PTHR32552:SF81">
    <property type="entry name" value="TONB-DEPENDENT OUTER MEMBRANE RECEPTOR"/>
    <property type="match status" value="1"/>
</dbReference>
<comment type="caution">
    <text evidence="14">The sequence shown here is derived from an EMBL/GenBank/DDBJ whole genome shotgun (WGS) entry which is preliminary data.</text>
</comment>
<evidence type="ECO:0000256" key="10">
    <source>
        <dbReference type="ARBA" id="ARBA00023237"/>
    </source>
</evidence>
<keyword evidence="6" id="KW-0408">Iron</keyword>
<keyword evidence="12" id="KW-0732">Signal</keyword>
<dbReference type="Gene3D" id="2.40.170.20">
    <property type="entry name" value="TonB-dependent receptor, beta-barrel domain"/>
    <property type="match status" value="1"/>
</dbReference>
<dbReference type="AlphaFoldDB" id="A0A9X4MZC2"/>
<keyword evidence="3 11" id="KW-1134">Transmembrane beta strand</keyword>
<gene>
    <name evidence="14" type="ORF">NMK71_02090</name>
</gene>
<protein>
    <submittedName>
        <fullName evidence="14">SusC/RagA family TonB-linked outer membrane protein</fullName>
    </submittedName>
</protein>
<dbReference type="NCBIfam" id="TIGR04056">
    <property type="entry name" value="OMP_RagA_SusC"/>
    <property type="match status" value="1"/>
</dbReference>
<keyword evidence="4" id="KW-0410">Iron transport</keyword>
<keyword evidence="10 11" id="KW-0998">Cell outer membrane</keyword>
<evidence type="ECO:0000256" key="6">
    <source>
        <dbReference type="ARBA" id="ARBA00023004"/>
    </source>
</evidence>
<feature type="chain" id="PRO_5040900050" evidence="12">
    <location>
        <begin position="23"/>
        <end position="1057"/>
    </location>
</feature>
<dbReference type="PROSITE" id="PS52016">
    <property type="entry name" value="TONB_DEPENDENT_REC_3"/>
    <property type="match status" value="1"/>
</dbReference>
<keyword evidence="9 11" id="KW-0472">Membrane</keyword>
<dbReference type="InterPro" id="IPR023997">
    <property type="entry name" value="TonB-dep_OMP_SusC/RagA_CS"/>
</dbReference>
<dbReference type="GO" id="GO:0006826">
    <property type="term" value="P:iron ion transport"/>
    <property type="evidence" value="ECO:0007669"/>
    <property type="project" value="UniProtKB-KW"/>
</dbReference>
<dbReference type="Gene3D" id="2.60.40.1120">
    <property type="entry name" value="Carboxypeptidase-like, regulatory domain"/>
    <property type="match status" value="1"/>
</dbReference>
<evidence type="ECO:0000256" key="7">
    <source>
        <dbReference type="ARBA" id="ARBA00023065"/>
    </source>
</evidence>
<evidence type="ECO:0000259" key="13">
    <source>
        <dbReference type="Pfam" id="PF07715"/>
    </source>
</evidence>
<evidence type="ECO:0000256" key="4">
    <source>
        <dbReference type="ARBA" id="ARBA00022496"/>
    </source>
</evidence>
<organism evidence="14 15">
    <name type="scientific">Profundicola chukchiensis</name>
    <dbReference type="NCBI Taxonomy" id="2961959"/>
    <lineage>
        <taxon>Bacteria</taxon>
        <taxon>Pseudomonadati</taxon>
        <taxon>Bacteroidota</taxon>
        <taxon>Flavobacteriia</taxon>
        <taxon>Flavobacteriales</taxon>
        <taxon>Weeksellaceae</taxon>
        <taxon>Profundicola</taxon>
    </lineage>
</organism>
<keyword evidence="8" id="KW-0798">TonB box</keyword>
<name>A0A9X4MZC2_9FLAO</name>
<dbReference type="InterPro" id="IPR023996">
    <property type="entry name" value="TonB-dep_OMP_SusC/RagA"/>
</dbReference>
<evidence type="ECO:0000256" key="11">
    <source>
        <dbReference type="PROSITE-ProRule" id="PRU01360"/>
    </source>
</evidence>
<feature type="domain" description="TonB-dependent receptor plug" evidence="13">
    <location>
        <begin position="118"/>
        <end position="243"/>
    </location>
</feature>
<evidence type="ECO:0000256" key="2">
    <source>
        <dbReference type="ARBA" id="ARBA00022448"/>
    </source>
</evidence>
<sequence length="1057" mass="115909">MRTNIKLLFTAILLAGSVFVMAQQKMITGQVTDSDGFPVADAYVYVEGTDNGVYTDSDGNYSLSVNQGDQVAIEFIGFETKTVAVGNNDQYNVSISRGGAIELGATVATALGIQRDKKALGYAAQEVDGDMLNASKSNNALASLSGNVAGVQISTPSGNMGGSARMLLRGTASITAENKPLIVVDGVPISNSNFNSTNAQRGAGGRDYGDMGFDIDPNNVENVTVLKGGAASALYGSRGANGVVLITTKKGTKQDAIEFNTGVSFESVSLFPKLQKQYGAGSMDSFQTQEINGQTYNLVEYQLDESWGPKYNPNISVLHWDAFDPDDAANYLRPRPWVAPENDAETFFDTGVSYNNSVAFSKSFDGTSARIAYSNLYVDGFFPNSKLNKSSFNTDISTKFSDKLSAKGNITYVNTNAFNRPEVGYGDNSVMQKMLQWGQRQLDYSRLKNYKHADGSQKTWNRTAWNNASPLYSDNPYWTAYENTAEDERNRYLGSFQLQYDITDNLYAVGNVYGDGYTMTGSERVAVGSQAVSGFSSINRVAREFNYEARLHYDKDYGDFSVNSFFGGNIRDEQYKSLSSATSGGLVVPGIYNLSNSKDNPTTQNFLSEKRVNSLYGMLSLGYKDYVFVEATARNDWSSTLPADNNSYFYPSVSTSVVLSEFINQPWMRFWKVRAAWARTGNDTSPYNLRDTFIGGGNFVGSPTFSLNTTKKNENLVPEETDSWEIGMEMSLFKGRVFFDVTYYDQYSRDLLMPVQVTPTTGSNATFVNSAEMSNKGIEALVKVTPIKSEDFSWDLTWNFAKNKNMVEKLNEDVPALNIVNGIFGAQLWAVEGLEYGQIRGTDFIYDDAGNPVVSANGMYASTGIKDLGSVLPDYNMGLRNTFNYKDFSLSFLIDMQKGGRYYSVSNMWGMYSGMLEATAANGIRENGIVLPGVTGTVTPNGDGTYSVTNTAANTTNISAADYGYNYYVGPKSQNIFDADYFKLRDVTLTYSLPQNLIGPFKGVDVTAFGRNLLVWGLDNKDFDPEQTTTGSGNIQGLEGGSLPPTRTYGMNLKLQF</sequence>
<dbReference type="Proteomes" id="UP001152599">
    <property type="component" value="Unassembled WGS sequence"/>
</dbReference>
<dbReference type="SUPFAM" id="SSF56935">
    <property type="entry name" value="Porins"/>
    <property type="match status" value="1"/>
</dbReference>
<evidence type="ECO:0000256" key="3">
    <source>
        <dbReference type="ARBA" id="ARBA00022452"/>
    </source>
</evidence>
<dbReference type="NCBIfam" id="TIGR04057">
    <property type="entry name" value="SusC_RagA_signa"/>
    <property type="match status" value="1"/>
</dbReference>
<proteinExistence type="inferred from homology"/>
<reference evidence="14" key="1">
    <citation type="submission" date="2022-07" db="EMBL/GenBank/DDBJ databases">
        <title>Description and genome-wide analysis of Profundicola chukchiensis gen. nov., sp. nov., marine bacteria isolated from bottom sediments of the Chukchi Sea.</title>
        <authorList>
            <person name="Romanenko L."/>
            <person name="Otstavnykh N."/>
            <person name="Kurilenko V."/>
            <person name="Eremeev V."/>
            <person name="Velansky P."/>
            <person name="Mikhailov V."/>
            <person name="Isaeva M."/>
        </authorList>
    </citation>
    <scope>NUCLEOTIDE SEQUENCE</scope>
    <source>
        <strain evidence="14">KMM 9713</strain>
    </source>
</reference>
<evidence type="ECO:0000256" key="9">
    <source>
        <dbReference type="ARBA" id="ARBA00023136"/>
    </source>
</evidence>
<accession>A0A9X4MZC2</accession>
<keyword evidence="2 11" id="KW-0813">Transport</keyword>
<dbReference type="PANTHER" id="PTHR32552">
    <property type="entry name" value="FERRICHROME IRON RECEPTOR-RELATED"/>
    <property type="match status" value="1"/>
</dbReference>
<evidence type="ECO:0000256" key="12">
    <source>
        <dbReference type="SAM" id="SignalP"/>
    </source>
</evidence>
<dbReference type="GO" id="GO:0009279">
    <property type="term" value="C:cell outer membrane"/>
    <property type="evidence" value="ECO:0007669"/>
    <property type="project" value="UniProtKB-SubCell"/>
</dbReference>
<dbReference type="InterPro" id="IPR012910">
    <property type="entry name" value="Plug_dom"/>
</dbReference>
<dbReference type="InterPro" id="IPR036942">
    <property type="entry name" value="Beta-barrel_TonB_sf"/>
</dbReference>
<feature type="signal peptide" evidence="12">
    <location>
        <begin position="1"/>
        <end position="22"/>
    </location>
</feature>
<dbReference type="SUPFAM" id="SSF49464">
    <property type="entry name" value="Carboxypeptidase regulatory domain-like"/>
    <property type="match status" value="1"/>
</dbReference>
<comment type="subcellular location">
    <subcellularLocation>
        <location evidence="1 11">Cell outer membrane</location>
        <topology evidence="1 11">Multi-pass membrane protein</topology>
    </subcellularLocation>
</comment>
<evidence type="ECO:0000256" key="8">
    <source>
        <dbReference type="ARBA" id="ARBA00023077"/>
    </source>
</evidence>
<dbReference type="Gene3D" id="2.170.130.10">
    <property type="entry name" value="TonB-dependent receptor, plug domain"/>
    <property type="match status" value="1"/>
</dbReference>
<dbReference type="InterPro" id="IPR008969">
    <property type="entry name" value="CarboxyPept-like_regulatory"/>
</dbReference>
<comment type="similarity">
    <text evidence="11">Belongs to the TonB-dependent receptor family.</text>
</comment>
<dbReference type="EMBL" id="JANCMU010000001">
    <property type="protein sequence ID" value="MDG4945191.1"/>
    <property type="molecule type" value="Genomic_DNA"/>
</dbReference>
<dbReference type="InterPro" id="IPR037066">
    <property type="entry name" value="Plug_dom_sf"/>
</dbReference>
<evidence type="ECO:0000313" key="14">
    <source>
        <dbReference type="EMBL" id="MDG4945191.1"/>
    </source>
</evidence>
<evidence type="ECO:0000256" key="5">
    <source>
        <dbReference type="ARBA" id="ARBA00022692"/>
    </source>
</evidence>
<dbReference type="InterPro" id="IPR039426">
    <property type="entry name" value="TonB-dep_rcpt-like"/>
</dbReference>
<keyword evidence="7" id="KW-0406">Ion transport</keyword>
<keyword evidence="15" id="KW-1185">Reference proteome</keyword>